<dbReference type="PRINTS" id="PR00463">
    <property type="entry name" value="EP450I"/>
</dbReference>
<evidence type="ECO:0000256" key="10">
    <source>
        <dbReference type="SAM" id="Phobius"/>
    </source>
</evidence>
<sequence length="566" mass="63805">MSSHALLYIYLKDLVSTSKNIVILFFLFVTLHHHHPFQLSMEIESWVASMRPYNPYIFTVVSLIFGFLMYFYAPYWEVRRIPGPPTTPLLGHLPLLARHGPDAFTILTKQYGPIFRFHMGRQPLVIIADAELCKEVGIKKFKEIGNRSIPSPISSSPLHQKGLFFTRDSRWSTMRNTIISLYQPSHLSNLIPTMQSYIASLAQTLSTTPQGQDITFSNLSLQMATDVIGQAAFGIDFGLSNPSPSSDEDDEVSDFIKEHIYSTTSLKMDLTGSWSIILGLLIPILQEPFRRVLKLIPGTADNKIDATNMRLSGRMDEIVTKRAREAGRRGSNKDILSAILNAREAGGASGDLFTTDYVSGLTYEHLLAGSTTTSFTLSSTVYLVSKHPMVEEKLIREIDAFGPLDSVPTADDLRDKFPYLDQVVKEAMRFYTVSPLVARETSHRVEVGGYVLPKGTWVWLALGVLAKDPKNFPEPEVFRPERFDPACDEERRRHPYAHIPFGIGPRACIGRKFALQEIKLALIHLYHRFVFRCSAEMEDPVELDYGMVLNFKHGVKLHVVKRPTGP</sequence>
<evidence type="ECO:0000256" key="1">
    <source>
        <dbReference type="ARBA" id="ARBA00001971"/>
    </source>
</evidence>
<dbReference type="PANTHER" id="PTHR24301:SF2">
    <property type="entry name" value="THROMBOXANE-A SYNTHASE"/>
    <property type="match status" value="1"/>
</dbReference>
<dbReference type="GO" id="GO:0005506">
    <property type="term" value="F:iron ion binding"/>
    <property type="evidence" value="ECO:0007669"/>
    <property type="project" value="InterPro"/>
</dbReference>
<dbReference type="Gene3D" id="1.10.630.10">
    <property type="entry name" value="Cytochrome P450"/>
    <property type="match status" value="1"/>
</dbReference>
<comment type="caution">
    <text evidence="11">The sequence shown here is derived from an EMBL/GenBank/DDBJ whole genome shotgun (WGS) entry which is preliminary data.</text>
</comment>
<evidence type="ECO:0000256" key="2">
    <source>
        <dbReference type="ARBA" id="ARBA00010617"/>
    </source>
</evidence>
<proteinExistence type="inferred from homology"/>
<feature type="transmembrane region" description="Helical" evidence="10">
    <location>
        <begin position="21"/>
        <end position="41"/>
    </location>
</feature>
<dbReference type="AlphaFoldDB" id="A0AAV9A0H5"/>
<keyword evidence="3 8" id="KW-0349">Heme</keyword>
<evidence type="ECO:0000256" key="5">
    <source>
        <dbReference type="ARBA" id="ARBA00023002"/>
    </source>
</evidence>
<dbReference type="InterPro" id="IPR017972">
    <property type="entry name" value="Cyt_P450_CS"/>
</dbReference>
<dbReference type="InterPro" id="IPR036396">
    <property type="entry name" value="Cyt_P450_sf"/>
</dbReference>
<feature type="transmembrane region" description="Helical" evidence="10">
    <location>
        <begin position="53"/>
        <end position="73"/>
    </location>
</feature>
<dbReference type="SUPFAM" id="SSF48264">
    <property type="entry name" value="Cytochrome P450"/>
    <property type="match status" value="1"/>
</dbReference>
<keyword evidence="10" id="KW-0812">Transmembrane</keyword>
<reference evidence="11" key="1">
    <citation type="journal article" date="2023" name="Nat. Commun.">
        <title>Diploid and tetraploid genomes of Acorus and the evolution of monocots.</title>
        <authorList>
            <person name="Ma L."/>
            <person name="Liu K.W."/>
            <person name="Li Z."/>
            <person name="Hsiao Y.Y."/>
            <person name="Qi Y."/>
            <person name="Fu T."/>
            <person name="Tang G.D."/>
            <person name="Zhang D."/>
            <person name="Sun W.H."/>
            <person name="Liu D.K."/>
            <person name="Li Y."/>
            <person name="Chen G.Z."/>
            <person name="Liu X.D."/>
            <person name="Liao X.Y."/>
            <person name="Jiang Y.T."/>
            <person name="Yu X."/>
            <person name="Hao Y."/>
            <person name="Huang J."/>
            <person name="Zhao X.W."/>
            <person name="Ke S."/>
            <person name="Chen Y.Y."/>
            <person name="Wu W.L."/>
            <person name="Hsu J.L."/>
            <person name="Lin Y.F."/>
            <person name="Huang M.D."/>
            <person name="Li C.Y."/>
            <person name="Huang L."/>
            <person name="Wang Z.W."/>
            <person name="Zhao X."/>
            <person name="Zhong W.Y."/>
            <person name="Peng D.H."/>
            <person name="Ahmad S."/>
            <person name="Lan S."/>
            <person name="Zhang J.S."/>
            <person name="Tsai W.C."/>
            <person name="Van de Peer Y."/>
            <person name="Liu Z.J."/>
        </authorList>
    </citation>
    <scope>NUCLEOTIDE SEQUENCE</scope>
    <source>
        <strain evidence="11">SCP</strain>
    </source>
</reference>
<keyword evidence="5 9" id="KW-0560">Oxidoreductase</keyword>
<dbReference type="PRINTS" id="PR00385">
    <property type="entry name" value="P450"/>
</dbReference>
<dbReference type="PANTHER" id="PTHR24301">
    <property type="entry name" value="THROMBOXANE-A SYNTHASE"/>
    <property type="match status" value="1"/>
</dbReference>
<evidence type="ECO:0000313" key="12">
    <source>
        <dbReference type="Proteomes" id="UP001179952"/>
    </source>
</evidence>
<evidence type="ECO:0000256" key="6">
    <source>
        <dbReference type="ARBA" id="ARBA00023004"/>
    </source>
</evidence>
<dbReference type="Pfam" id="PF00067">
    <property type="entry name" value="p450"/>
    <property type="match status" value="1"/>
</dbReference>
<evidence type="ECO:0000256" key="3">
    <source>
        <dbReference type="ARBA" id="ARBA00022617"/>
    </source>
</evidence>
<gene>
    <name evidence="11" type="ORF">QJS04_geneDACA002484</name>
</gene>
<organism evidence="11 12">
    <name type="scientific">Acorus gramineus</name>
    <name type="common">Dwarf sweet flag</name>
    <dbReference type="NCBI Taxonomy" id="55184"/>
    <lineage>
        <taxon>Eukaryota</taxon>
        <taxon>Viridiplantae</taxon>
        <taxon>Streptophyta</taxon>
        <taxon>Embryophyta</taxon>
        <taxon>Tracheophyta</taxon>
        <taxon>Spermatophyta</taxon>
        <taxon>Magnoliopsida</taxon>
        <taxon>Liliopsida</taxon>
        <taxon>Acoraceae</taxon>
        <taxon>Acorus</taxon>
    </lineage>
</organism>
<evidence type="ECO:0000256" key="7">
    <source>
        <dbReference type="ARBA" id="ARBA00023033"/>
    </source>
</evidence>
<dbReference type="GO" id="GO:0020037">
    <property type="term" value="F:heme binding"/>
    <property type="evidence" value="ECO:0007669"/>
    <property type="project" value="InterPro"/>
</dbReference>
<keyword evidence="10" id="KW-0472">Membrane</keyword>
<dbReference type="Proteomes" id="UP001179952">
    <property type="component" value="Unassembled WGS sequence"/>
</dbReference>
<dbReference type="GO" id="GO:0016705">
    <property type="term" value="F:oxidoreductase activity, acting on paired donors, with incorporation or reduction of molecular oxygen"/>
    <property type="evidence" value="ECO:0007669"/>
    <property type="project" value="InterPro"/>
</dbReference>
<keyword evidence="4 8" id="KW-0479">Metal-binding</keyword>
<comment type="cofactor">
    <cofactor evidence="1 8">
        <name>heme</name>
        <dbReference type="ChEBI" id="CHEBI:30413"/>
    </cofactor>
</comment>
<evidence type="ECO:0000313" key="11">
    <source>
        <dbReference type="EMBL" id="KAK1256890.1"/>
    </source>
</evidence>
<evidence type="ECO:0000256" key="4">
    <source>
        <dbReference type="ARBA" id="ARBA00022723"/>
    </source>
</evidence>
<dbReference type="InterPro" id="IPR002401">
    <property type="entry name" value="Cyt_P450_E_grp-I"/>
</dbReference>
<reference evidence="11" key="2">
    <citation type="submission" date="2023-06" db="EMBL/GenBank/DDBJ databases">
        <authorList>
            <person name="Ma L."/>
            <person name="Liu K.-W."/>
            <person name="Li Z."/>
            <person name="Hsiao Y.-Y."/>
            <person name="Qi Y."/>
            <person name="Fu T."/>
            <person name="Tang G."/>
            <person name="Zhang D."/>
            <person name="Sun W.-H."/>
            <person name="Liu D.-K."/>
            <person name="Li Y."/>
            <person name="Chen G.-Z."/>
            <person name="Liu X.-D."/>
            <person name="Liao X.-Y."/>
            <person name="Jiang Y.-T."/>
            <person name="Yu X."/>
            <person name="Hao Y."/>
            <person name="Huang J."/>
            <person name="Zhao X.-W."/>
            <person name="Ke S."/>
            <person name="Chen Y.-Y."/>
            <person name="Wu W.-L."/>
            <person name="Hsu J.-L."/>
            <person name="Lin Y.-F."/>
            <person name="Huang M.-D."/>
            <person name="Li C.-Y."/>
            <person name="Huang L."/>
            <person name="Wang Z.-W."/>
            <person name="Zhao X."/>
            <person name="Zhong W.-Y."/>
            <person name="Peng D.-H."/>
            <person name="Ahmad S."/>
            <person name="Lan S."/>
            <person name="Zhang J.-S."/>
            <person name="Tsai W.-C."/>
            <person name="Van De Peer Y."/>
            <person name="Liu Z.-J."/>
        </authorList>
    </citation>
    <scope>NUCLEOTIDE SEQUENCE</scope>
    <source>
        <strain evidence="11">SCP</strain>
        <tissue evidence="11">Leaves</tissue>
    </source>
</reference>
<dbReference type="EMBL" id="JAUJYN010000073">
    <property type="protein sequence ID" value="KAK1256890.1"/>
    <property type="molecule type" value="Genomic_DNA"/>
</dbReference>
<keyword evidence="6 8" id="KW-0408">Iron</keyword>
<keyword evidence="10" id="KW-1133">Transmembrane helix</keyword>
<dbReference type="PROSITE" id="PS00086">
    <property type="entry name" value="CYTOCHROME_P450"/>
    <property type="match status" value="1"/>
</dbReference>
<dbReference type="FunFam" id="1.10.630.10:FF:000182">
    <property type="entry name" value="Cytochrome P450 3A4"/>
    <property type="match status" value="1"/>
</dbReference>
<keyword evidence="12" id="KW-1185">Reference proteome</keyword>
<comment type="similarity">
    <text evidence="2 9">Belongs to the cytochrome P450 family.</text>
</comment>
<dbReference type="InterPro" id="IPR001128">
    <property type="entry name" value="Cyt_P450"/>
</dbReference>
<name>A0AAV9A0H5_ACOGR</name>
<accession>A0AAV9A0H5</accession>
<dbReference type="GO" id="GO:0004497">
    <property type="term" value="F:monooxygenase activity"/>
    <property type="evidence" value="ECO:0007669"/>
    <property type="project" value="UniProtKB-KW"/>
</dbReference>
<feature type="binding site" description="axial binding residue" evidence="8">
    <location>
        <position position="508"/>
    </location>
    <ligand>
        <name>heme</name>
        <dbReference type="ChEBI" id="CHEBI:30413"/>
    </ligand>
    <ligandPart>
        <name>Fe</name>
        <dbReference type="ChEBI" id="CHEBI:18248"/>
    </ligandPart>
</feature>
<evidence type="ECO:0000256" key="9">
    <source>
        <dbReference type="RuleBase" id="RU000461"/>
    </source>
</evidence>
<protein>
    <submittedName>
        <fullName evidence="11">Cytochrome P450</fullName>
    </submittedName>
</protein>
<evidence type="ECO:0000256" key="8">
    <source>
        <dbReference type="PIRSR" id="PIRSR602401-1"/>
    </source>
</evidence>
<keyword evidence="7 9" id="KW-0503">Monooxygenase</keyword>